<accession>A0A7S8CB91</accession>
<dbReference type="RefSeq" id="WP_239674192.1">
    <property type="nucleotide sequence ID" value="NZ_CP049742.1"/>
</dbReference>
<organism evidence="2 3">
    <name type="scientific">Mangrovibacillus cuniculi</name>
    <dbReference type="NCBI Taxonomy" id="2593652"/>
    <lineage>
        <taxon>Bacteria</taxon>
        <taxon>Bacillati</taxon>
        <taxon>Bacillota</taxon>
        <taxon>Bacilli</taxon>
        <taxon>Bacillales</taxon>
        <taxon>Bacillaceae</taxon>
        <taxon>Mangrovibacillus</taxon>
    </lineage>
</organism>
<evidence type="ECO:0000256" key="1">
    <source>
        <dbReference type="SAM" id="Coils"/>
    </source>
</evidence>
<evidence type="ECO:0000313" key="2">
    <source>
        <dbReference type="EMBL" id="QPC46661.1"/>
    </source>
</evidence>
<protein>
    <submittedName>
        <fullName evidence="2">Uncharacterized protein</fullName>
    </submittedName>
</protein>
<dbReference type="AlphaFoldDB" id="A0A7S8CB91"/>
<keyword evidence="3" id="KW-1185">Reference proteome</keyword>
<dbReference type="KEGG" id="mcui:G8O30_06650"/>
<keyword evidence="1" id="KW-0175">Coiled coil</keyword>
<name>A0A7S8CB91_9BACI</name>
<proteinExistence type="predicted"/>
<dbReference type="EMBL" id="CP049742">
    <property type="protein sequence ID" value="QPC46661.1"/>
    <property type="molecule type" value="Genomic_DNA"/>
</dbReference>
<dbReference type="Proteomes" id="UP000593626">
    <property type="component" value="Chromosome"/>
</dbReference>
<sequence length="69" mass="8029">MDKHSLVQQLMNVTEALDELESKVSRAILKEQMKSQGKMNSQIMHIHTKLRELEYVPSADYTELRKVSL</sequence>
<feature type="coiled-coil region" evidence="1">
    <location>
        <begin position="3"/>
        <end position="30"/>
    </location>
</feature>
<evidence type="ECO:0000313" key="3">
    <source>
        <dbReference type="Proteomes" id="UP000593626"/>
    </source>
</evidence>
<reference evidence="2 3" key="1">
    <citation type="submission" date="2019-07" db="EMBL/GenBank/DDBJ databases">
        <title>Genome sequence of 2 isolates from Red Sea Mangroves.</title>
        <authorList>
            <person name="Sefrji F."/>
            <person name="Michoud G."/>
            <person name="Merlino G."/>
            <person name="Daffonchio D."/>
        </authorList>
    </citation>
    <scope>NUCLEOTIDE SEQUENCE [LARGE SCALE GENOMIC DNA]</scope>
    <source>
        <strain evidence="2 3">R1DC41</strain>
    </source>
</reference>
<gene>
    <name evidence="2" type="ORF">G8O30_06650</name>
</gene>